<dbReference type="InterPro" id="IPR008844">
    <property type="entry name" value="Spore_GerAC-like"/>
</dbReference>
<sequence length="416" mass="46210">MIRGHPIQGRMDGQVLKLWKLLAISGLLLLQTGCWDSVELNRRAIVSGVSIDKGLTEDKRYSVSFQVIVADEITGKNSRGNAPVALYKGSGRSIYEAFGNASRQSARILSLGHSKVIIISEDLAREGIRDLMDIFERESDMRLSTLVFVSRGQRAEDILSVMTIFGKIPANDLVQKLETGNRSFGYNFRIEVDDVIRGILAKEGGAIINGVIVKGDLEAGGTKSNLEGIKPKAILKNAGLAVFKQDKLMAFQDGTEGMGLSLIHNKQKEYPLLLELGKNESATFSMFKVHTSVTANAKDPEHPVIYISTQQQAALKEYNGSLDISKSSVLRNWEKLLSEETKKEIDAAVKAAMRLNSDYIRFNETVNRVNPKGWKRVKGRWDTIFTQCEVHIKVNTLIRHTEMRTRSLKSSGEGVE</sequence>
<dbReference type="InterPro" id="IPR046953">
    <property type="entry name" value="Spore_GerAC-like_C"/>
</dbReference>
<dbReference type="Pfam" id="PF05504">
    <property type="entry name" value="Spore_GerAC"/>
    <property type="match status" value="1"/>
</dbReference>
<proteinExistence type="inferred from homology"/>
<dbReference type="GO" id="GO:0016020">
    <property type="term" value="C:membrane"/>
    <property type="evidence" value="ECO:0007669"/>
    <property type="project" value="UniProtKB-SubCell"/>
</dbReference>
<keyword evidence="6" id="KW-0564">Palmitate</keyword>
<comment type="caution">
    <text evidence="10">The sequence shown here is derived from an EMBL/GenBank/DDBJ whole genome shotgun (WGS) entry which is preliminary data.</text>
</comment>
<protein>
    <submittedName>
        <fullName evidence="10">Ger(X)C family spore germination protein</fullName>
    </submittedName>
</protein>
<dbReference type="PANTHER" id="PTHR35789:SF1">
    <property type="entry name" value="SPORE GERMINATION PROTEIN B3"/>
    <property type="match status" value="1"/>
</dbReference>
<comment type="subcellular location">
    <subcellularLocation>
        <location evidence="1">Membrane</location>
        <topology evidence="1">Lipid-anchor</topology>
    </subcellularLocation>
</comment>
<evidence type="ECO:0000256" key="6">
    <source>
        <dbReference type="ARBA" id="ARBA00023139"/>
    </source>
</evidence>
<feature type="domain" description="Spore germination protein N-terminal" evidence="9">
    <location>
        <begin position="36"/>
        <end position="208"/>
    </location>
</feature>
<evidence type="ECO:0000256" key="5">
    <source>
        <dbReference type="ARBA" id="ARBA00023136"/>
    </source>
</evidence>
<evidence type="ECO:0000256" key="2">
    <source>
        <dbReference type="ARBA" id="ARBA00007886"/>
    </source>
</evidence>
<reference evidence="10 11" key="1">
    <citation type="submission" date="2018-11" db="EMBL/GenBank/DDBJ databases">
        <title>Genome sequence of strain 7197.</title>
        <authorList>
            <person name="Gao J."/>
            <person name="Sun J."/>
        </authorList>
    </citation>
    <scope>NUCLEOTIDE SEQUENCE [LARGE SCALE GENOMIC DNA]</scope>
    <source>
        <strain evidence="10 11">7197</strain>
    </source>
</reference>
<keyword evidence="7" id="KW-0449">Lipoprotein</keyword>
<evidence type="ECO:0000256" key="7">
    <source>
        <dbReference type="ARBA" id="ARBA00023288"/>
    </source>
</evidence>
<evidence type="ECO:0000256" key="1">
    <source>
        <dbReference type="ARBA" id="ARBA00004635"/>
    </source>
</evidence>
<dbReference type="PANTHER" id="PTHR35789">
    <property type="entry name" value="SPORE GERMINATION PROTEIN B3"/>
    <property type="match status" value="1"/>
</dbReference>
<dbReference type="InterPro" id="IPR038501">
    <property type="entry name" value="Spore_GerAC_C_sf"/>
</dbReference>
<accession>A0A3N9PD61</accession>
<dbReference type="Gene3D" id="3.30.300.210">
    <property type="entry name" value="Nutrient germinant receptor protein C, domain 3"/>
    <property type="match status" value="1"/>
</dbReference>
<dbReference type="EMBL" id="RQPI01000001">
    <property type="protein sequence ID" value="RQW13829.1"/>
    <property type="molecule type" value="Genomic_DNA"/>
</dbReference>
<comment type="similarity">
    <text evidence="2">Belongs to the GerABKC lipoprotein family.</text>
</comment>
<dbReference type="NCBIfam" id="TIGR02887">
    <property type="entry name" value="spore_ger_x_C"/>
    <property type="match status" value="1"/>
</dbReference>
<organism evidence="10 11">
    <name type="scientific">Paenibacillus rhizophilus</name>
    <dbReference type="NCBI Taxonomy" id="1850366"/>
    <lineage>
        <taxon>Bacteria</taxon>
        <taxon>Bacillati</taxon>
        <taxon>Bacillota</taxon>
        <taxon>Bacilli</taxon>
        <taxon>Bacillales</taxon>
        <taxon>Paenibacillaceae</taxon>
        <taxon>Paenibacillus</taxon>
    </lineage>
</organism>
<dbReference type="InterPro" id="IPR057336">
    <property type="entry name" value="GerAC_N"/>
</dbReference>
<keyword evidence="3" id="KW-0309">Germination</keyword>
<evidence type="ECO:0000256" key="3">
    <source>
        <dbReference type="ARBA" id="ARBA00022544"/>
    </source>
</evidence>
<evidence type="ECO:0000259" key="9">
    <source>
        <dbReference type="Pfam" id="PF25198"/>
    </source>
</evidence>
<gene>
    <name evidence="10" type="ORF">EH198_05400</name>
</gene>
<dbReference type="Proteomes" id="UP000282529">
    <property type="component" value="Unassembled WGS sequence"/>
</dbReference>
<keyword evidence="4" id="KW-0732">Signal</keyword>
<evidence type="ECO:0000313" key="11">
    <source>
        <dbReference type="Proteomes" id="UP000282529"/>
    </source>
</evidence>
<feature type="domain" description="Spore germination GerAC-like C-terminal" evidence="8">
    <location>
        <begin position="239"/>
        <end position="401"/>
    </location>
</feature>
<keyword evidence="11" id="KW-1185">Reference proteome</keyword>
<name>A0A3N9PD61_9BACL</name>
<dbReference type="OrthoDB" id="9816067at2"/>
<keyword evidence="5" id="KW-0472">Membrane</keyword>
<dbReference type="GO" id="GO:0009847">
    <property type="term" value="P:spore germination"/>
    <property type="evidence" value="ECO:0007669"/>
    <property type="project" value="InterPro"/>
</dbReference>
<evidence type="ECO:0000256" key="4">
    <source>
        <dbReference type="ARBA" id="ARBA00022729"/>
    </source>
</evidence>
<dbReference type="Pfam" id="PF25198">
    <property type="entry name" value="Spore_GerAC_N"/>
    <property type="match status" value="1"/>
</dbReference>
<evidence type="ECO:0000313" key="10">
    <source>
        <dbReference type="EMBL" id="RQW13829.1"/>
    </source>
</evidence>
<evidence type="ECO:0000259" key="8">
    <source>
        <dbReference type="Pfam" id="PF05504"/>
    </source>
</evidence>
<dbReference type="AlphaFoldDB" id="A0A3N9PD61"/>